<dbReference type="RefSeq" id="WP_254250577.1">
    <property type="nucleotide sequence ID" value="NZ_CP073809.1"/>
</dbReference>
<dbReference type="KEGG" id="mequ:KFV11_01020"/>
<dbReference type="Gene3D" id="3.30.360.10">
    <property type="entry name" value="Dihydrodipicolinate Reductase, domain 2"/>
    <property type="match status" value="1"/>
</dbReference>
<dbReference type="InterPro" id="IPR036291">
    <property type="entry name" value="NAD(P)-bd_dom_sf"/>
</dbReference>
<evidence type="ECO:0000313" key="4">
    <source>
        <dbReference type="Proteomes" id="UP001057381"/>
    </source>
</evidence>
<dbReference type="Gene3D" id="3.40.50.720">
    <property type="entry name" value="NAD(P)-binding Rossmann-like Domain"/>
    <property type="match status" value="1"/>
</dbReference>
<protein>
    <submittedName>
        <fullName evidence="3">Gfo/Idh/MocA family oxidoreductase</fullName>
    </submittedName>
</protein>
<evidence type="ECO:0000259" key="2">
    <source>
        <dbReference type="Pfam" id="PF22725"/>
    </source>
</evidence>
<name>A0A9Q9BXB2_9STAP</name>
<dbReference type="PANTHER" id="PTHR43377">
    <property type="entry name" value="BILIVERDIN REDUCTASE A"/>
    <property type="match status" value="1"/>
</dbReference>
<dbReference type="AlphaFoldDB" id="A0A9Q9BXB2"/>
<dbReference type="InterPro" id="IPR051450">
    <property type="entry name" value="Gfo/Idh/MocA_Oxidoreductases"/>
</dbReference>
<dbReference type="InterPro" id="IPR000683">
    <property type="entry name" value="Gfo/Idh/MocA-like_OxRdtase_N"/>
</dbReference>
<dbReference type="Pfam" id="PF01408">
    <property type="entry name" value="GFO_IDH_MocA"/>
    <property type="match status" value="1"/>
</dbReference>
<dbReference type="Pfam" id="PF22725">
    <property type="entry name" value="GFO_IDH_MocA_C3"/>
    <property type="match status" value="1"/>
</dbReference>
<proteinExistence type="predicted"/>
<dbReference type="InterPro" id="IPR055170">
    <property type="entry name" value="GFO_IDH_MocA-like_dom"/>
</dbReference>
<evidence type="ECO:0000259" key="1">
    <source>
        <dbReference type="Pfam" id="PF01408"/>
    </source>
</evidence>
<dbReference type="EMBL" id="CP073809">
    <property type="protein sequence ID" value="UTH14813.1"/>
    <property type="molecule type" value="Genomic_DNA"/>
</dbReference>
<feature type="domain" description="GFO/IDH/MocA-like oxidoreductase" evidence="2">
    <location>
        <begin position="131"/>
        <end position="258"/>
    </location>
</feature>
<dbReference type="SUPFAM" id="SSF55347">
    <property type="entry name" value="Glyceraldehyde-3-phosphate dehydrogenase-like, C-terminal domain"/>
    <property type="match status" value="1"/>
</dbReference>
<evidence type="ECO:0000313" key="3">
    <source>
        <dbReference type="EMBL" id="UTH14813.1"/>
    </source>
</evidence>
<dbReference type="SUPFAM" id="SSF51735">
    <property type="entry name" value="NAD(P)-binding Rossmann-fold domains"/>
    <property type="match status" value="1"/>
</dbReference>
<dbReference type="GO" id="GO:0000166">
    <property type="term" value="F:nucleotide binding"/>
    <property type="evidence" value="ECO:0007669"/>
    <property type="project" value="InterPro"/>
</dbReference>
<accession>A0A9Q9BXB2</accession>
<dbReference type="PANTHER" id="PTHR43377:SF1">
    <property type="entry name" value="BILIVERDIN REDUCTASE A"/>
    <property type="match status" value="1"/>
</dbReference>
<gene>
    <name evidence="3" type="ORF">KFV11_01020</name>
</gene>
<organism evidence="3 4">
    <name type="scientific">Macrococcus equipercicus</name>
    <dbReference type="NCBI Taxonomy" id="69967"/>
    <lineage>
        <taxon>Bacteria</taxon>
        <taxon>Bacillati</taxon>
        <taxon>Bacillota</taxon>
        <taxon>Bacilli</taxon>
        <taxon>Bacillales</taxon>
        <taxon>Staphylococcaceae</taxon>
        <taxon>Macrococcus</taxon>
    </lineage>
</organism>
<feature type="domain" description="Gfo/Idh/MocA-like oxidoreductase N-terminal" evidence="1">
    <location>
        <begin position="4"/>
        <end position="123"/>
    </location>
</feature>
<sequence length="341" mass="36914">MMTIKVGIIGCGSIAVHRHIPEYQENDTAEIVAFCDINKQRSDELAQTYGGTSYSDYNELLADDTVEAVSICTPNYLHAEMTIAALNAGKHVLCEKPMATSLDDADKMIAAAEKSGAKLMISHNQRLNEAHQAAKQDVAAGKLGKIYSFKTTFGHPGPEGWSVDGPDSWFFDKKRAFIGAMGDLGVHKADLMRYILGEEFKEVGAMIETSAKAKATVDDNAVLILKSTGGIIGTLSASWAYNGEEDNSTVLYGEKGVLKLNADPDYSYIFIGADGEVDKQQLGEMQTNDEDGQVNSHTIDAFIQSIIEDTVPICDGEEGRASLNIILKAIEAAETNTITRF</sequence>
<dbReference type="Proteomes" id="UP001057381">
    <property type="component" value="Chromosome"/>
</dbReference>
<reference evidence="3" key="1">
    <citation type="submission" date="2021-04" db="EMBL/GenBank/DDBJ databases">
        <title>Complete Genome Sequences of Macrococcus spp. from dog and cattle.</title>
        <authorList>
            <person name="Schwendener S."/>
            <person name="Perreten V."/>
        </authorList>
    </citation>
    <scope>NUCLEOTIDE SEQUENCE</scope>
    <source>
        <strain evidence="3">Epi0143-OL</strain>
    </source>
</reference>